<dbReference type="CDD" id="cd07381">
    <property type="entry name" value="MPP_CapA"/>
    <property type="match status" value="1"/>
</dbReference>
<dbReference type="EMBL" id="MGGL01000018">
    <property type="protein sequence ID" value="OGM25868.1"/>
    <property type="molecule type" value="Genomic_DNA"/>
</dbReference>
<dbReference type="SMART" id="SM00854">
    <property type="entry name" value="PGA_cap"/>
    <property type="match status" value="1"/>
</dbReference>
<dbReference type="AlphaFoldDB" id="A0A1F7YGY8"/>
<dbReference type="PANTHER" id="PTHR33393:SF11">
    <property type="entry name" value="POLYGLUTAMINE SYNTHESIS ACCESSORY PROTEIN RV0574C-RELATED"/>
    <property type="match status" value="1"/>
</dbReference>
<comment type="caution">
    <text evidence="3">The sequence shown here is derived from an EMBL/GenBank/DDBJ whole genome shotgun (WGS) entry which is preliminary data.</text>
</comment>
<dbReference type="InterPro" id="IPR019079">
    <property type="entry name" value="Capsule_synth_CapA"/>
</dbReference>
<evidence type="ECO:0000313" key="4">
    <source>
        <dbReference type="Proteomes" id="UP000179221"/>
    </source>
</evidence>
<dbReference type="PANTHER" id="PTHR33393">
    <property type="entry name" value="POLYGLUTAMINE SYNTHESIS ACCESSORY PROTEIN RV0574C-RELATED"/>
    <property type="match status" value="1"/>
</dbReference>
<evidence type="ECO:0000313" key="3">
    <source>
        <dbReference type="EMBL" id="OGM25868.1"/>
    </source>
</evidence>
<feature type="domain" description="Capsule synthesis protein CapA" evidence="2">
    <location>
        <begin position="53"/>
        <end position="292"/>
    </location>
</feature>
<dbReference type="Gene3D" id="3.60.21.10">
    <property type="match status" value="1"/>
</dbReference>
<comment type="similarity">
    <text evidence="1">Belongs to the CapA family.</text>
</comment>
<evidence type="ECO:0000256" key="1">
    <source>
        <dbReference type="ARBA" id="ARBA00005662"/>
    </source>
</evidence>
<accession>A0A1F7YGY8</accession>
<organism evidence="3 4">
    <name type="scientific">Candidatus Woesebacteria bacterium RIFCSPHIGHO2_01_FULL_40_22</name>
    <dbReference type="NCBI Taxonomy" id="1802499"/>
    <lineage>
        <taxon>Bacteria</taxon>
        <taxon>Candidatus Woeseibacteriota</taxon>
    </lineage>
</organism>
<proteinExistence type="inferred from homology"/>
<name>A0A1F7YGY8_9BACT</name>
<reference evidence="3 4" key="1">
    <citation type="journal article" date="2016" name="Nat. Commun.">
        <title>Thousands of microbial genomes shed light on interconnected biogeochemical processes in an aquifer system.</title>
        <authorList>
            <person name="Anantharaman K."/>
            <person name="Brown C.T."/>
            <person name="Hug L.A."/>
            <person name="Sharon I."/>
            <person name="Castelle C.J."/>
            <person name="Probst A.J."/>
            <person name="Thomas B.C."/>
            <person name="Singh A."/>
            <person name="Wilkins M.J."/>
            <person name="Karaoz U."/>
            <person name="Brodie E.L."/>
            <person name="Williams K.H."/>
            <person name="Hubbard S.S."/>
            <person name="Banfield J.F."/>
        </authorList>
    </citation>
    <scope>NUCLEOTIDE SEQUENCE [LARGE SCALE GENOMIC DNA]</scope>
</reference>
<dbReference type="SUPFAM" id="SSF56300">
    <property type="entry name" value="Metallo-dependent phosphatases"/>
    <property type="match status" value="1"/>
</dbReference>
<gene>
    <name evidence="3" type="ORF">A2628_04820</name>
</gene>
<evidence type="ECO:0000259" key="2">
    <source>
        <dbReference type="SMART" id="SM00854"/>
    </source>
</evidence>
<dbReference type="Pfam" id="PF09587">
    <property type="entry name" value="PGA_cap"/>
    <property type="match status" value="1"/>
</dbReference>
<protein>
    <recommendedName>
        <fullName evidence="2">Capsule synthesis protein CapA domain-containing protein</fullName>
    </recommendedName>
</protein>
<sequence length="333" mass="37151">MRFVSDNVLAFITLILSSFLILRSSEVAKDQERTPPKIDLERVVERTENKSTQVLLTGDVMLGRNVMAKSLDLKDHFYPFRKVSEVLKHADITFINLENPIVSGCARHTDGFTFCTTPEIAKGIEESGIDVVSLANNHTQNYSQNGLNETLSFLEGKGILVTGVGELVTKEVEGTKFGFLGFDKAEVVYPKLTQTESNLIKDSASKVDVLIIAMHWGVEYQSIALPGIKELAAQLVSLGADIIVGHHPHWVQDIECFNETGSEYSEFSRNKNGCPADSKVVYYSLGNFIFDQMWSEETRKGMVVRLTFEKNRVIKEDLINTSIRNAGQPEVVN</sequence>
<dbReference type="Proteomes" id="UP000179221">
    <property type="component" value="Unassembled WGS sequence"/>
</dbReference>
<dbReference type="InterPro" id="IPR029052">
    <property type="entry name" value="Metallo-depent_PP-like"/>
</dbReference>
<dbReference type="InterPro" id="IPR052169">
    <property type="entry name" value="CW_Biosynth-Accessory"/>
</dbReference>